<dbReference type="PANTHER" id="PTHR43124:SF3">
    <property type="entry name" value="CHLORAMPHENICOL EFFLUX PUMP RV0191"/>
    <property type="match status" value="1"/>
</dbReference>
<organism evidence="8 9">
    <name type="scientific">Effrenium voratum</name>
    <dbReference type="NCBI Taxonomy" id="2562239"/>
    <lineage>
        <taxon>Eukaryota</taxon>
        <taxon>Sar</taxon>
        <taxon>Alveolata</taxon>
        <taxon>Dinophyceae</taxon>
        <taxon>Suessiales</taxon>
        <taxon>Symbiodiniaceae</taxon>
        <taxon>Effrenium</taxon>
    </lineage>
</organism>
<dbReference type="InterPro" id="IPR050189">
    <property type="entry name" value="MFS_Efflux_Transporters"/>
</dbReference>
<dbReference type="PANTHER" id="PTHR43124">
    <property type="entry name" value="PURINE EFFLUX PUMP PBUE"/>
    <property type="match status" value="1"/>
</dbReference>
<feature type="transmembrane region" description="Helical" evidence="6">
    <location>
        <begin position="216"/>
        <end position="239"/>
    </location>
</feature>
<dbReference type="Pfam" id="PF07690">
    <property type="entry name" value="MFS_1"/>
    <property type="match status" value="1"/>
</dbReference>
<evidence type="ECO:0000256" key="5">
    <source>
        <dbReference type="ARBA" id="ARBA00023136"/>
    </source>
</evidence>
<dbReference type="GO" id="GO:0022857">
    <property type="term" value="F:transmembrane transporter activity"/>
    <property type="evidence" value="ECO:0007669"/>
    <property type="project" value="InterPro"/>
</dbReference>
<keyword evidence="4 6" id="KW-1133">Transmembrane helix</keyword>
<accession>A0AA36J3B7</accession>
<sequence length="388" mass="40691">MASPVDPRAYALAAAIGVAFSGFSVTFPMGPTLIQHFGMSQLQFGTLTTAFAIAKLCGNIPSSILADVYGRKPLLVGGLMCIATGIAGVAFCSGYEQLMILRLAVGLGVASTFTSAGMYVTDISHPLNSARTRAPMQMGMSAGLLIGPALGGYLLESVGLELMTLGVGASSLATACCVFALLPETHRLRPWSKGRGVVDTLQSWRPMLKDHQFRNVLSFGWCYNAAFWGAIALVPLIYVDLALCPMVVGGISTANALVSLAVTPVVARSADRLGKMRVVLPGAILYGISLMVLPQVSSLIELLPVLAAMQVGACMCAQAQMHAMDLAPVKDRAKVPSMWNTFGDTGMLLSSFTAAMMAEHLGLGSAFLADGFLLLVASSAMFMLRARA</sequence>
<comment type="caution">
    <text evidence="8">The sequence shown here is derived from an EMBL/GenBank/DDBJ whole genome shotgun (WGS) entry which is preliminary data.</text>
</comment>
<feature type="transmembrane region" description="Helical" evidence="6">
    <location>
        <begin position="9"/>
        <end position="27"/>
    </location>
</feature>
<dbReference type="InterPro" id="IPR011701">
    <property type="entry name" value="MFS"/>
</dbReference>
<dbReference type="GO" id="GO:0005886">
    <property type="term" value="C:plasma membrane"/>
    <property type="evidence" value="ECO:0007669"/>
    <property type="project" value="UniProtKB-SubCell"/>
</dbReference>
<dbReference type="PROSITE" id="PS50850">
    <property type="entry name" value="MFS"/>
    <property type="match status" value="1"/>
</dbReference>
<feature type="transmembrane region" description="Helical" evidence="6">
    <location>
        <begin position="245"/>
        <end position="266"/>
    </location>
</feature>
<evidence type="ECO:0000256" key="1">
    <source>
        <dbReference type="ARBA" id="ARBA00004651"/>
    </source>
</evidence>
<dbReference type="Proteomes" id="UP001178507">
    <property type="component" value="Unassembled WGS sequence"/>
</dbReference>
<evidence type="ECO:0000256" key="4">
    <source>
        <dbReference type="ARBA" id="ARBA00022989"/>
    </source>
</evidence>
<keyword evidence="5 6" id="KW-0472">Membrane</keyword>
<keyword evidence="2" id="KW-1003">Cell membrane</keyword>
<evidence type="ECO:0000313" key="8">
    <source>
        <dbReference type="EMBL" id="CAJ1398456.1"/>
    </source>
</evidence>
<dbReference type="SUPFAM" id="SSF103473">
    <property type="entry name" value="MFS general substrate transporter"/>
    <property type="match status" value="1"/>
</dbReference>
<feature type="transmembrane region" description="Helical" evidence="6">
    <location>
        <begin position="162"/>
        <end position="182"/>
    </location>
</feature>
<gene>
    <name evidence="8" type="ORF">EVOR1521_LOCUS22249</name>
</gene>
<feature type="transmembrane region" description="Helical" evidence="6">
    <location>
        <begin position="364"/>
        <end position="384"/>
    </location>
</feature>
<dbReference type="InterPro" id="IPR005829">
    <property type="entry name" value="Sugar_transporter_CS"/>
</dbReference>
<dbReference type="Gene3D" id="1.20.1250.20">
    <property type="entry name" value="MFS general substrate transporter like domains"/>
    <property type="match status" value="1"/>
</dbReference>
<dbReference type="EMBL" id="CAUJNA010003300">
    <property type="protein sequence ID" value="CAJ1398456.1"/>
    <property type="molecule type" value="Genomic_DNA"/>
</dbReference>
<dbReference type="PROSITE" id="PS00216">
    <property type="entry name" value="SUGAR_TRANSPORT_1"/>
    <property type="match status" value="1"/>
</dbReference>
<feature type="transmembrane region" description="Helical" evidence="6">
    <location>
        <begin position="278"/>
        <end position="296"/>
    </location>
</feature>
<feature type="transmembrane region" description="Helical" evidence="6">
    <location>
        <begin position="99"/>
        <end position="120"/>
    </location>
</feature>
<feature type="transmembrane region" description="Helical" evidence="6">
    <location>
        <begin position="140"/>
        <end position="156"/>
    </location>
</feature>
<proteinExistence type="predicted"/>
<evidence type="ECO:0000256" key="2">
    <source>
        <dbReference type="ARBA" id="ARBA00022475"/>
    </source>
</evidence>
<keyword evidence="9" id="KW-1185">Reference proteome</keyword>
<evidence type="ECO:0000259" key="7">
    <source>
        <dbReference type="PROSITE" id="PS50850"/>
    </source>
</evidence>
<dbReference type="CDD" id="cd17325">
    <property type="entry name" value="MFS_MdtG_SLC18_like"/>
    <property type="match status" value="1"/>
</dbReference>
<evidence type="ECO:0000256" key="6">
    <source>
        <dbReference type="SAM" id="Phobius"/>
    </source>
</evidence>
<keyword evidence="3 6" id="KW-0812">Transmembrane</keyword>
<feature type="transmembrane region" description="Helical" evidence="6">
    <location>
        <begin position="74"/>
        <end position="93"/>
    </location>
</feature>
<evidence type="ECO:0000313" key="9">
    <source>
        <dbReference type="Proteomes" id="UP001178507"/>
    </source>
</evidence>
<name>A0AA36J3B7_9DINO</name>
<dbReference type="InterPro" id="IPR020846">
    <property type="entry name" value="MFS_dom"/>
</dbReference>
<comment type="subcellular location">
    <subcellularLocation>
        <location evidence="1">Cell membrane</location>
        <topology evidence="1">Multi-pass membrane protein</topology>
    </subcellularLocation>
</comment>
<dbReference type="AlphaFoldDB" id="A0AA36J3B7"/>
<feature type="domain" description="Major facilitator superfamily (MFS) profile" evidence="7">
    <location>
        <begin position="1"/>
        <end position="388"/>
    </location>
</feature>
<protein>
    <recommendedName>
        <fullName evidence="7">Major facilitator superfamily (MFS) profile domain-containing protein</fullName>
    </recommendedName>
</protein>
<reference evidence="8" key="1">
    <citation type="submission" date="2023-08" db="EMBL/GenBank/DDBJ databases">
        <authorList>
            <person name="Chen Y."/>
            <person name="Shah S."/>
            <person name="Dougan E. K."/>
            <person name="Thang M."/>
            <person name="Chan C."/>
        </authorList>
    </citation>
    <scope>NUCLEOTIDE SEQUENCE</scope>
</reference>
<evidence type="ECO:0000256" key="3">
    <source>
        <dbReference type="ARBA" id="ARBA00022692"/>
    </source>
</evidence>
<dbReference type="InterPro" id="IPR036259">
    <property type="entry name" value="MFS_trans_sf"/>
</dbReference>